<keyword evidence="9" id="KW-1185">Reference proteome</keyword>
<dbReference type="PANTHER" id="PTHR11785">
    <property type="entry name" value="AMINO ACID TRANSPORTER"/>
    <property type="match status" value="1"/>
</dbReference>
<evidence type="ECO:0000256" key="5">
    <source>
        <dbReference type="ARBA" id="ARBA00023604"/>
    </source>
</evidence>
<feature type="compositionally biased region" description="Low complexity" evidence="6">
    <location>
        <begin position="1"/>
        <end position="41"/>
    </location>
</feature>
<dbReference type="Gene3D" id="1.20.1740.10">
    <property type="entry name" value="Amino acid/polyamine transporter I"/>
    <property type="match status" value="1"/>
</dbReference>
<feature type="transmembrane region" description="Helical" evidence="7">
    <location>
        <begin position="482"/>
        <end position="502"/>
    </location>
</feature>
<dbReference type="AlphaFoldDB" id="A0A6A6HHH1"/>
<reference evidence="8" key="1">
    <citation type="journal article" date="2020" name="Stud. Mycol.">
        <title>101 Dothideomycetes genomes: a test case for predicting lifestyles and emergence of pathogens.</title>
        <authorList>
            <person name="Haridas S."/>
            <person name="Albert R."/>
            <person name="Binder M."/>
            <person name="Bloem J."/>
            <person name="Labutti K."/>
            <person name="Salamov A."/>
            <person name="Andreopoulos B."/>
            <person name="Baker S."/>
            <person name="Barry K."/>
            <person name="Bills G."/>
            <person name="Bluhm B."/>
            <person name="Cannon C."/>
            <person name="Castanera R."/>
            <person name="Culley D."/>
            <person name="Daum C."/>
            <person name="Ezra D."/>
            <person name="Gonzalez J."/>
            <person name="Henrissat B."/>
            <person name="Kuo A."/>
            <person name="Liang C."/>
            <person name="Lipzen A."/>
            <person name="Lutzoni F."/>
            <person name="Magnuson J."/>
            <person name="Mondo S."/>
            <person name="Nolan M."/>
            <person name="Ohm R."/>
            <person name="Pangilinan J."/>
            <person name="Park H.-J."/>
            <person name="Ramirez L."/>
            <person name="Alfaro M."/>
            <person name="Sun H."/>
            <person name="Tritt A."/>
            <person name="Yoshinaga Y."/>
            <person name="Zwiers L.-H."/>
            <person name="Turgeon B."/>
            <person name="Goodwin S."/>
            <person name="Spatafora J."/>
            <person name="Crous P."/>
            <person name="Grigoriev I."/>
        </authorList>
    </citation>
    <scope>NUCLEOTIDE SEQUENCE</scope>
    <source>
        <strain evidence="8">Tuck. ex Michener</strain>
    </source>
</reference>
<keyword evidence="4 7" id="KW-0472">Membrane</keyword>
<sequence>MTSPTPSASPSASAPTTARAPLLQSSSSSSATASSSSSSTANADYRSIPHSRGSLSNLEASHESVGWLDRSVENDVLPETAVLGRNLGWSSAYILIISRVIGSGIFATPGAIVRSVGSIGITLVLWVAGALVSWFGMAISLEYGCMLPRSGGDKVYLEFTYRRPRFLASVLIAVQSVLLGFTASNCIVFAEYVLFALDREPSKFELKVLAVGLLTAIILTHSCFLKTGILIQNVLGWVKIALVIFMVFTSLFAVLLRPKTGTNDYPAIKIKSDSLWDGSVWNWGVISTALFKVFYSYAGLHNVNNVLNEVKNPVKTLKSAASAALITACILYLLVNVAYFLVVPIDEIKESGELIAALFFERVFGAHVGKVLLPIAIAISAAGNVMVVTFSHARMIQEIARQGFLPFSRIISSSKPFGAPMGALVTHFLPSLLVICIPAGNIYSFILDVEGYPAQFYALAGAFGLVWLRYRRPDLHRPYKAYLSAVWLRIALSVALLIAPFVPRKSVDWKQHLSDVSYAFVGTAILLFGVGYWYFWTVLIPRWKDYSLEEAAEVLDDGTTITKLVKPQTYERPHVAQDVTVHDIAGEEDRYTLDSHGFQIYNHASKEKDFVDDDKIKAEYYPETEQLLKDATGAVRVFIFDHTIRRADNDARNAPVSLRGPVRRVHIDQSYSASEQRVSHHLPEEADELLKKRFQIVNVWRPIHTIFKDPLAVADAHSVPDSDLVGAALIYPDRVGETYTVKPNPNHRWYFKYAQRPDEVTLIKCYDSLNDGRARRIPHSAFTNPAEEDKDPRESIEVRALVFYDY</sequence>
<evidence type="ECO:0000256" key="1">
    <source>
        <dbReference type="ARBA" id="ARBA00004141"/>
    </source>
</evidence>
<evidence type="ECO:0000313" key="8">
    <source>
        <dbReference type="EMBL" id="KAF2237342.1"/>
    </source>
</evidence>
<comment type="similarity">
    <text evidence="5">Belongs to the asaB hydroxylase/desaturase family.</text>
</comment>
<keyword evidence="3 7" id="KW-1133">Transmembrane helix</keyword>
<feature type="transmembrane region" description="Helical" evidence="7">
    <location>
        <begin position="321"/>
        <end position="342"/>
    </location>
</feature>
<accession>A0A6A6HHH1</accession>
<organism evidence="8 9">
    <name type="scientific">Viridothelium virens</name>
    <name type="common">Speckled blister lichen</name>
    <name type="synonym">Trypethelium virens</name>
    <dbReference type="NCBI Taxonomy" id="1048519"/>
    <lineage>
        <taxon>Eukaryota</taxon>
        <taxon>Fungi</taxon>
        <taxon>Dikarya</taxon>
        <taxon>Ascomycota</taxon>
        <taxon>Pezizomycotina</taxon>
        <taxon>Dothideomycetes</taxon>
        <taxon>Dothideomycetes incertae sedis</taxon>
        <taxon>Trypetheliales</taxon>
        <taxon>Trypetheliaceae</taxon>
        <taxon>Viridothelium</taxon>
    </lineage>
</organism>
<evidence type="ECO:0000256" key="2">
    <source>
        <dbReference type="ARBA" id="ARBA00022692"/>
    </source>
</evidence>
<dbReference type="EMBL" id="ML991780">
    <property type="protein sequence ID" value="KAF2237342.1"/>
    <property type="molecule type" value="Genomic_DNA"/>
</dbReference>
<feature type="transmembrane region" description="Helical" evidence="7">
    <location>
        <begin position="206"/>
        <end position="225"/>
    </location>
</feature>
<dbReference type="OrthoDB" id="5982228at2759"/>
<feature type="transmembrane region" description="Helical" evidence="7">
    <location>
        <begin position="280"/>
        <end position="300"/>
    </location>
</feature>
<name>A0A6A6HHH1_VIRVR</name>
<protein>
    <recommendedName>
        <fullName evidence="10">Amino acid permease-domain-containing protein</fullName>
    </recommendedName>
</protein>
<dbReference type="FunFam" id="1.20.1740.10:FF:000025">
    <property type="entry name" value="High-affinity methionine permease"/>
    <property type="match status" value="1"/>
</dbReference>
<feature type="transmembrane region" description="Helical" evidence="7">
    <location>
        <begin position="119"/>
        <end position="145"/>
    </location>
</feature>
<evidence type="ECO:0000256" key="6">
    <source>
        <dbReference type="SAM" id="MobiDB-lite"/>
    </source>
</evidence>
<dbReference type="PANTHER" id="PTHR11785:SF532">
    <property type="entry name" value="TRANSPORTER, PUTATIVE (EUROFUNG)-RELATED"/>
    <property type="match status" value="1"/>
</dbReference>
<feature type="region of interest" description="Disordered" evidence="6">
    <location>
        <begin position="1"/>
        <end position="44"/>
    </location>
</feature>
<evidence type="ECO:0000313" key="9">
    <source>
        <dbReference type="Proteomes" id="UP000800092"/>
    </source>
</evidence>
<dbReference type="InterPro" id="IPR002293">
    <property type="entry name" value="AA/rel_permease1"/>
</dbReference>
<comment type="subcellular location">
    <subcellularLocation>
        <location evidence="1">Membrane</location>
        <topology evidence="1">Multi-pass membrane protein</topology>
    </subcellularLocation>
</comment>
<dbReference type="GO" id="GO:0016020">
    <property type="term" value="C:membrane"/>
    <property type="evidence" value="ECO:0007669"/>
    <property type="project" value="UniProtKB-SubCell"/>
</dbReference>
<feature type="transmembrane region" description="Helical" evidence="7">
    <location>
        <begin position="452"/>
        <end position="470"/>
    </location>
</feature>
<gene>
    <name evidence="8" type="ORF">EV356DRAFT_521474</name>
</gene>
<dbReference type="InterPro" id="IPR044053">
    <property type="entry name" value="AsaB-like"/>
</dbReference>
<dbReference type="NCBIfam" id="NF041278">
    <property type="entry name" value="CmcJ_NvfI_EfuI"/>
    <property type="match status" value="1"/>
</dbReference>
<feature type="transmembrane region" description="Helical" evidence="7">
    <location>
        <begin position="417"/>
        <end position="440"/>
    </location>
</feature>
<evidence type="ECO:0008006" key="10">
    <source>
        <dbReference type="Google" id="ProtNLM"/>
    </source>
</evidence>
<dbReference type="GO" id="GO:0015179">
    <property type="term" value="F:L-amino acid transmembrane transporter activity"/>
    <property type="evidence" value="ECO:0007669"/>
    <property type="project" value="TreeGrafter"/>
</dbReference>
<feature type="transmembrane region" description="Helical" evidence="7">
    <location>
        <begin position="371"/>
        <end position="396"/>
    </location>
</feature>
<feature type="transmembrane region" description="Helical" evidence="7">
    <location>
        <begin position="166"/>
        <end position="194"/>
    </location>
</feature>
<feature type="transmembrane region" description="Helical" evidence="7">
    <location>
        <begin position="517"/>
        <end position="536"/>
    </location>
</feature>
<feature type="transmembrane region" description="Helical" evidence="7">
    <location>
        <begin position="92"/>
        <end position="113"/>
    </location>
</feature>
<dbReference type="Proteomes" id="UP000800092">
    <property type="component" value="Unassembled WGS sequence"/>
</dbReference>
<dbReference type="InterPro" id="IPR050598">
    <property type="entry name" value="AminoAcid_Transporter"/>
</dbReference>
<evidence type="ECO:0000256" key="7">
    <source>
        <dbReference type="SAM" id="Phobius"/>
    </source>
</evidence>
<evidence type="ECO:0000256" key="4">
    <source>
        <dbReference type="ARBA" id="ARBA00023136"/>
    </source>
</evidence>
<evidence type="ECO:0000256" key="3">
    <source>
        <dbReference type="ARBA" id="ARBA00022989"/>
    </source>
</evidence>
<feature type="transmembrane region" description="Helical" evidence="7">
    <location>
        <begin position="237"/>
        <end position="256"/>
    </location>
</feature>
<dbReference type="GO" id="GO:0016491">
    <property type="term" value="F:oxidoreductase activity"/>
    <property type="evidence" value="ECO:0007669"/>
    <property type="project" value="InterPro"/>
</dbReference>
<proteinExistence type="inferred from homology"/>
<dbReference type="Pfam" id="PF13520">
    <property type="entry name" value="AA_permease_2"/>
    <property type="match status" value="1"/>
</dbReference>
<keyword evidence="2 7" id="KW-0812">Transmembrane</keyword>